<feature type="region of interest" description="Disordered" evidence="13">
    <location>
        <begin position="1401"/>
        <end position="1420"/>
    </location>
</feature>
<evidence type="ECO:0000313" key="15">
    <source>
        <dbReference type="EMBL" id="KIK00197.1"/>
    </source>
</evidence>
<dbReference type="Pfam" id="PF06470">
    <property type="entry name" value="SMC_hinge"/>
    <property type="match status" value="1"/>
</dbReference>
<evidence type="ECO:0000256" key="7">
    <source>
        <dbReference type="ARBA" id="ARBA00022840"/>
    </source>
</evidence>
<feature type="region of interest" description="Disordered" evidence="13">
    <location>
        <begin position="1"/>
        <end position="323"/>
    </location>
</feature>
<dbReference type="Proteomes" id="UP000054477">
    <property type="component" value="Unassembled WGS sequence"/>
</dbReference>
<feature type="domain" description="SMC hinge" evidence="14">
    <location>
        <begin position="858"/>
        <end position="973"/>
    </location>
</feature>
<dbReference type="InterPro" id="IPR003395">
    <property type="entry name" value="RecF/RecN/SMC_N"/>
</dbReference>
<keyword evidence="6" id="KW-0498">Mitosis</keyword>
<keyword evidence="4" id="KW-0132">Cell division</keyword>
<dbReference type="InterPro" id="IPR010935">
    <property type="entry name" value="SMC_hinge"/>
</dbReference>
<evidence type="ECO:0000256" key="9">
    <source>
        <dbReference type="ARBA" id="ARBA00023067"/>
    </source>
</evidence>
<evidence type="ECO:0000313" key="16">
    <source>
        <dbReference type="Proteomes" id="UP000054477"/>
    </source>
</evidence>
<feature type="compositionally biased region" description="Acidic residues" evidence="13">
    <location>
        <begin position="208"/>
        <end position="225"/>
    </location>
</feature>
<dbReference type="SMART" id="SM00968">
    <property type="entry name" value="SMC_hinge"/>
    <property type="match status" value="1"/>
</dbReference>
<dbReference type="STRING" id="1095629.A0A0C9XR68"/>
<feature type="compositionally biased region" description="Basic residues" evidence="13">
    <location>
        <begin position="185"/>
        <end position="202"/>
    </location>
</feature>
<dbReference type="OrthoDB" id="5575062at2759"/>
<dbReference type="FunFam" id="3.40.50.300:FF:000481">
    <property type="entry name" value="Structural maintenance of chromosomes 4"/>
    <property type="match status" value="1"/>
</dbReference>
<keyword evidence="11" id="KW-0131">Cell cycle</keyword>
<feature type="region of interest" description="Disordered" evidence="13">
    <location>
        <begin position="1026"/>
        <end position="1055"/>
    </location>
</feature>
<organism evidence="15 16">
    <name type="scientific">Laccaria amethystina LaAM-08-1</name>
    <dbReference type="NCBI Taxonomy" id="1095629"/>
    <lineage>
        <taxon>Eukaryota</taxon>
        <taxon>Fungi</taxon>
        <taxon>Dikarya</taxon>
        <taxon>Basidiomycota</taxon>
        <taxon>Agaricomycotina</taxon>
        <taxon>Agaricomycetes</taxon>
        <taxon>Agaricomycetidae</taxon>
        <taxon>Agaricales</taxon>
        <taxon>Agaricineae</taxon>
        <taxon>Hydnangiaceae</taxon>
        <taxon>Laccaria</taxon>
    </lineage>
</organism>
<keyword evidence="7" id="KW-0067">ATP-binding</keyword>
<feature type="compositionally biased region" description="Acidic residues" evidence="13">
    <location>
        <begin position="1292"/>
        <end position="1309"/>
    </location>
</feature>
<dbReference type="PANTHER" id="PTHR18937:SF172">
    <property type="entry name" value="STRUCTURAL MAINTENANCE OF CHROMOSOMES PROTEIN"/>
    <property type="match status" value="1"/>
</dbReference>
<feature type="compositionally biased region" description="Polar residues" evidence="13">
    <location>
        <begin position="833"/>
        <end position="843"/>
    </location>
</feature>
<feature type="compositionally biased region" description="Low complexity" evidence="13">
    <location>
        <begin position="150"/>
        <end position="163"/>
    </location>
</feature>
<dbReference type="HOGENOM" id="CLU_001042_4_1_1"/>
<feature type="region of interest" description="Disordered" evidence="13">
    <location>
        <begin position="824"/>
        <end position="843"/>
    </location>
</feature>
<feature type="region of interest" description="Disordered" evidence="13">
    <location>
        <begin position="642"/>
        <end position="667"/>
    </location>
</feature>
<keyword evidence="10" id="KW-0539">Nucleus</keyword>
<feature type="compositionally biased region" description="Basic residues" evidence="13">
    <location>
        <begin position="648"/>
        <end position="661"/>
    </location>
</feature>
<dbReference type="GO" id="GO:0007076">
    <property type="term" value="P:mitotic chromosome condensation"/>
    <property type="evidence" value="ECO:0007669"/>
    <property type="project" value="UniProtKB-ARBA"/>
</dbReference>
<proteinExistence type="inferred from homology"/>
<feature type="compositionally biased region" description="Acidic residues" evidence="13">
    <location>
        <begin position="102"/>
        <end position="112"/>
    </location>
</feature>
<feature type="compositionally biased region" description="Basic and acidic residues" evidence="13">
    <location>
        <begin position="1041"/>
        <end position="1054"/>
    </location>
</feature>
<name>A0A0C9XR68_9AGAR</name>
<dbReference type="InterPro" id="IPR027417">
    <property type="entry name" value="P-loop_NTPase"/>
</dbReference>
<evidence type="ECO:0000256" key="11">
    <source>
        <dbReference type="ARBA" id="ARBA00023306"/>
    </source>
</evidence>
<sequence>MPPRRSSRAPSSHVEPPVAEILPGKRKRGQTANPEPEEKENVAKPASRTTRRSSSARPSVAPPPKGRVASRSKVLPDVQESGDEEHEEEPPIKKSRPSVDAEAQEEEDEEEVQPAKGRKSTKGRGVKMEVEVLANPKSRRSSSRQAVNVSSGSRSSAAGSSRSKIAPVEESAAEDDEEEEEKPKPARRGRASAKPAARKSSKAKPISDNEESDAATPASDDEDDEEKIKPARKGRKPKAAAAARKSRAPAKKAPKPAVADDSDEDIEAPPSAQLRQAPMDVEAPTPSAPPQEEEEEKSLFDPPPMPAPSSLPTTMPEEPSGPKSRLVIHKMALVNFKSYAGRQEIGPFHKSFSSIVGPNGSGKSNTIDALLFVFGYRASKMRQAKVSELIHNSARYPDLDECSVEVHFREILDLPGPDAFKVIPGSKLVVSRQAYKNNQSKYTINGRTSTYSEVQTLLKGRGIDLDHKRFLILQGEVESIAQMKPKAPTEHEDGLLEYLEDIIGTSKYKEPIDEALVKMEQLQEERQVKLNRLRLVEKEKSALEAKKREAEDYLRLKNEHVRALSRLWQWYLWQGLMHEEQAQLDVEKYQKMLAEETDKNKDDITHLEMLRKHFRQREAAYEEVNKAAAAAVKELAANERQEVSLTERRKHAAGREKKLKKSLQEDKTAMTTALRAVEESADKIKRNKVKVEEHEASLLEEEKILEGIRDSLKDKTQVFHDQIEVKQKELQPWTAQINSKRAEVDVATSERDALAKKAAVLKASSEEAEENLRTLQTDQQKNLDIQNRHKTEKANLQRQTQEARKRFEDAQKQVNELRNKANAARNKVEEAKASQSQNRSQGAVLDTLSQLQRSGRIQGFHGRLGALGTIPDKYDVAISTACGGALSNMVVDTVNQGQDCIAYLRKNNIGRASFMILEKLPSNSHTEKVQTPENVPRLFDLIKPKEARFAPAFYKAIRDTLVADDMEQANRIAFGGQRRWRVVTLAGQVIETSGAMSGGGSQPMRGGMSSKLAADAVSPAVLREFEKDSETSAQQLQQAMEEARAAESEADRLSRSGPEIDMALQKLNLDIENGKRRISEAEKRVRDLKAQSKPNAGDIARISELEKEIASSTRALNQLEEKSGKITKEIQNLEKKILEIGGSKLLTQKSKVDGIRLHIGLANDEITKAEVAKMKAEKDSAKLETTIENNKNAMEEVIKELEDLDSQLETLQEYVTALREKVDTAKSAAENSKEDLDNLRAELDEKEEHISEFRQKEVELKQKLNDAEKEAKENLRLVEHWQDEHDKLKLEEIDDSDDEDDEDEDDEEGREPPADTPADPDAMVKDEPGQEPAAAPAAPEKKQKKKKRTEDLELHTYEEDELKRFKQREMVADAELLDEKIKNAKPDLSVLREYKQRKAEYENREKDLQETTSQRDAQKATYDGLGKTRLDEFMAGFNLISLKLKEMYMMITLGGNAQLELVDSLDPFAEGIIFSVMPPKKSWKNISNLSGGEKTLSSLALVFALHVFKPTPLYFMDEIDAALDFRNVSIVANYIKDRTKNAQFIIISLRNDMFELSHRLIGIYKTANATRSISIDNHALLTAVSAPNPSSIVAVA</sequence>
<dbReference type="SUPFAM" id="SSF75553">
    <property type="entry name" value="Smc hinge domain"/>
    <property type="match status" value="1"/>
</dbReference>
<keyword evidence="9" id="KW-0226">DNA condensation</keyword>
<dbReference type="Gene3D" id="1.20.1060.20">
    <property type="match status" value="1"/>
</dbReference>
<reference evidence="15 16" key="1">
    <citation type="submission" date="2014-04" db="EMBL/GenBank/DDBJ databases">
        <authorList>
            <consortium name="DOE Joint Genome Institute"/>
            <person name="Kuo A."/>
            <person name="Kohler A."/>
            <person name="Nagy L.G."/>
            <person name="Floudas D."/>
            <person name="Copeland A."/>
            <person name="Barry K.W."/>
            <person name="Cichocki N."/>
            <person name="Veneault-Fourrey C."/>
            <person name="LaButti K."/>
            <person name="Lindquist E.A."/>
            <person name="Lipzen A."/>
            <person name="Lundell T."/>
            <person name="Morin E."/>
            <person name="Murat C."/>
            <person name="Sun H."/>
            <person name="Tunlid A."/>
            <person name="Henrissat B."/>
            <person name="Grigoriev I.V."/>
            <person name="Hibbett D.S."/>
            <person name="Martin F."/>
            <person name="Nordberg H.P."/>
            <person name="Cantor M.N."/>
            <person name="Hua S.X."/>
        </authorList>
    </citation>
    <scope>NUCLEOTIDE SEQUENCE [LARGE SCALE GENOMIC DNA]</scope>
    <source>
        <strain evidence="15 16">LaAM-08-1</strain>
    </source>
</reference>
<comment type="subcellular location">
    <subcellularLocation>
        <location evidence="1">Nucleus</location>
    </subcellularLocation>
</comment>
<feature type="compositionally biased region" description="Acidic residues" evidence="13">
    <location>
        <begin position="171"/>
        <end position="180"/>
    </location>
</feature>
<feature type="compositionally biased region" description="Low complexity" evidence="13">
    <location>
        <begin position="43"/>
        <end position="59"/>
    </location>
</feature>
<dbReference type="SUPFAM" id="SSF52540">
    <property type="entry name" value="P-loop containing nucleoside triphosphate hydrolases"/>
    <property type="match status" value="1"/>
</dbReference>
<dbReference type="EMBL" id="KN838631">
    <property type="protein sequence ID" value="KIK00197.1"/>
    <property type="molecule type" value="Genomic_DNA"/>
</dbReference>
<dbReference type="PANTHER" id="PTHR18937">
    <property type="entry name" value="STRUCTURAL MAINTENANCE OF CHROMOSOMES SMC FAMILY MEMBER"/>
    <property type="match status" value="1"/>
</dbReference>
<evidence type="ECO:0000256" key="8">
    <source>
        <dbReference type="ARBA" id="ARBA00023054"/>
    </source>
</evidence>
<evidence type="ECO:0000256" key="2">
    <source>
        <dbReference type="ARBA" id="ARBA00006005"/>
    </source>
</evidence>
<comment type="similarity">
    <text evidence="2">Belongs to the SMC family. SMC4 subfamily.</text>
</comment>
<dbReference type="Pfam" id="PF02463">
    <property type="entry name" value="SMC_N"/>
    <property type="match status" value="1"/>
</dbReference>
<gene>
    <name evidence="15" type="ORF">K443DRAFT_679375</name>
</gene>
<evidence type="ECO:0000256" key="5">
    <source>
        <dbReference type="ARBA" id="ARBA00022741"/>
    </source>
</evidence>
<protein>
    <recommendedName>
        <fullName evidence="3">Structural maintenance of chromosomes protein 4</fullName>
    </recommendedName>
</protein>
<evidence type="ECO:0000256" key="13">
    <source>
        <dbReference type="SAM" id="MobiDB-lite"/>
    </source>
</evidence>
<feature type="compositionally biased region" description="Basic residues" evidence="13">
    <location>
        <begin position="230"/>
        <end position="254"/>
    </location>
</feature>
<evidence type="ECO:0000256" key="12">
    <source>
        <dbReference type="SAM" id="Coils"/>
    </source>
</evidence>
<dbReference type="FunFam" id="3.30.70.1620:FF:000003">
    <property type="entry name" value="Structural maintenance of chromosomes 4"/>
    <property type="match status" value="1"/>
</dbReference>
<dbReference type="Gene3D" id="3.40.50.300">
    <property type="entry name" value="P-loop containing nucleotide triphosphate hydrolases"/>
    <property type="match status" value="2"/>
</dbReference>
<dbReference type="GO" id="GO:0005524">
    <property type="term" value="F:ATP binding"/>
    <property type="evidence" value="ECO:0007669"/>
    <property type="project" value="UniProtKB-KW"/>
</dbReference>
<feature type="compositionally biased region" description="Basic residues" evidence="13">
    <location>
        <begin position="116"/>
        <end position="125"/>
    </location>
</feature>
<evidence type="ECO:0000256" key="10">
    <source>
        <dbReference type="ARBA" id="ARBA00023242"/>
    </source>
</evidence>
<dbReference type="InterPro" id="IPR036277">
    <property type="entry name" value="SMC_hinge_sf"/>
</dbReference>
<dbReference type="Gene3D" id="3.30.70.1620">
    <property type="match status" value="1"/>
</dbReference>
<dbReference type="GO" id="GO:0005634">
    <property type="term" value="C:nucleus"/>
    <property type="evidence" value="ECO:0007669"/>
    <property type="project" value="UniProtKB-SubCell"/>
</dbReference>
<evidence type="ECO:0000256" key="6">
    <source>
        <dbReference type="ARBA" id="ARBA00022776"/>
    </source>
</evidence>
<evidence type="ECO:0000256" key="1">
    <source>
        <dbReference type="ARBA" id="ARBA00004123"/>
    </source>
</evidence>
<keyword evidence="16" id="KW-1185">Reference proteome</keyword>
<accession>A0A0C9XR68</accession>
<dbReference type="FunFam" id="3.40.50.300:FF:000585">
    <property type="entry name" value="Structural maintenance of chromosomes 4"/>
    <property type="match status" value="1"/>
</dbReference>
<keyword evidence="8 12" id="KW-0175">Coiled coil</keyword>
<feature type="coiled-coil region" evidence="12">
    <location>
        <begin position="512"/>
        <end position="641"/>
    </location>
</feature>
<dbReference type="GO" id="GO:0051301">
    <property type="term" value="P:cell division"/>
    <property type="evidence" value="ECO:0007669"/>
    <property type="project" value="UniProtKB-KW"/>
</dbReference>
<evidence type="ECO:0000256" key="3">
    <source>
        <dbReference type="ARBA" id="ARBA00018693"/>
    </source>
</evidence>
<feature type="region of interest" description="Disordered" evidence="13">
    <location>
        <begin position="1284"/>
        <end position="1353"/>
    </location>
</feature>
<dbReference type="GO" id="GO:0000796">
    <property type="term" value="C:condensin complex"/>
    <property type="evidence" value="ECO:0007669"/>
    <property type="project" value="TreeGrafter"/>
</dbReference>
<evidence type="ECO:0000256" key="4">
    <source>
        <dbReference type="ARBA" id="ARBA00022618"/>
    </source>
</evidence>
<reference evidence="16" key="2">
    <citation type="submission" date="2015-01" db="EMBL/GenBank/DDBJ databases">
        <title>Evolutionary Origins and Diversification of the Mycorrhizal Mutualists.</title>
        <authorList>
            <consortium name="DOE Joint Genome Institute"/>
            <consortium name="Mycorrhizal Genomics Consortium"/>
            <person name="Kohler A."/>
            <person name="Kuo A."/>
            <person name="Nagy L.G."/>
            <person name="Floudas D."/>
            <person name="Copeland A."/>
            <person name="Barry K.W."/>
            <person name="Cichocki N."/>
            <person name="Veneault-Fourrey C."/>
            <person name="LaButti K."/>
            <person name="Lindquist E.A."/>
            <person name="Lipzen A."/>
            <person name="Lundell T."/>
            <person name="Morin E."/>
            <person name="Murat C."/>
            <person name="Riley R."/>
            <person name="Ohm R."/>
            <person name="Sun H."/>
            <person name="Tunlid A."/>
            <person name="Henrissat B."/>
            <person name="Grigoriev I.V."/>
            <person name="Hibbett D.S."/>
            <person name="Martin F."/>
        </authorList>
    </citation>
    <scope>NUCLEOTIDE SEQUENCE [LARGE SCALE GENOMIC DNA]</scope>
    <source>
        <strain evidence="16">LaAM-08-1</strain>
    </source>
</reference>
<evidence type="ECO:0000259" key="14">
    <source>
        <dbReference type="SMART" id="SM00968"/>
    </source>
</evidence>
<feature type="coiled-coil region" evidence="12">
    <location>
        <begin position="1173"/>
        <end position="1284"/>
    </location>
</feature>
<keyword evidence="5" id="KW-0547">Nucleotide-binding</keyword>